<sequence>MFQSASCEAADPRSPLERFLHAMPKVELHCHLFGTVRQQTFQALARKAQAPISEDTIEAFYTRGEKPVGVLRVLRALDRELIVAADDLYRLTREYLEDARQHGVLYAEFFWNPTGTMQVSRIPYVAAQSAIVQAIRDAERDLGIIGRLVPSIDREATTDDAVEMVRLVAAHRAPEVLGIGIDYNEVGHPPELFWEAYRDARRAGLKTTAHAGEFGTPWTHVETAIDQLQVDRVDHGYTVIDNPALVRRCIERNLVFTVVPTNSYYLRTLAPERWALDHPIREMVRLGLRVHPNTDDPTLHHVTPTRAWLMMAQDFGFDLPALKGFMLNGLDAAWMDDDLRQAWRQAWSLQFDSLSAQLLPPAAAQGPGGWPLRPR</sequence>
<evidence type="ECO:0000313" key="8">
    <source>
        <dbReference type="Proteomes" id="UP001500279"/>
    </source>
</evidence>
<evidence type="ECO:0000259" key="6">
    <source>
        <dbReference type="Pfam" id="PF00962"/>
    </source>
</evidence>
<evidence type="ECO:0000313" key="7">
    <source>
        <dbReference type="EMBL" id="GAA0765298.1"/>
    </source>
</evidence>
<evidence type="ECO:0000256" key="5">
    <source>
        <dbReference type="ARBA" id="ARBA00022833"/>
    </source>
</evidence>
<dbReference type="Pfam" id="PF00962">
    <property type="entry name" value="A_deaminase"/>
    <property type="match status" value="1"/>
</dbReference>
<reference evidence="8" key="1">
    <citation type="journal article" date="2019" name="Int. J. Syst. Evol. Microbiol.">
        <title>The Global Catalogue of Microorganisms (GCM) 10K type strain sequencing project: providing services to taxonomists for standard genome sequencing and annotation.</title>
        <authorList>
            <consortium name="The Broad Institute Genomics Platform"/>
            <consortium name="The Broad Institute Genome Sequencing Center for Infectious Disease"/>
            <person name="Wu L."/>
            <person name="Ma J."/>
        </authorList>
    </citation>
    <scope>NUCLEOTIDE SEQUENCE [LARGE SCALE GENOMIC DNA]</scope>
    <source>
        <strain evidence="8">JCM 15503</strain>
    </source>
</reference>
<dbReference type="PANTHER" id="PTHR43114">
    <property type="entry name" value="ADENINE DEAMINASE"/>
    <property type="match status" value="1"/>
</dbReference>
<proteinExistence type="inferred from homology"/>
<keyword evidence="5" id="KW-0862">Zinc</keyword>
<accession>A0ABP3VTT8</accession>
<comment type="cofactor">
    <cofactor evidence="1">
        <name>Zn(2+)</name>
        <dbReference type="ChEBI" id="CHEBI:29105"/>
    </cofactor>
</comment>
<dbReference type="PANTHER" id="PTHR43114:SF6">
    <property type="entry name" value="ADENINE DEAMINASE"/>
    <property type="match status" value="1"/>
</dbReference>
<protein>
    <submittedName>
        <fullName evidence="7">Adenosine deaminase</fullName>
    </submittedName>
</protein>
<keyword evidence="4" id="KW-0378">Hydrolase</keyword>
<dbReference type="Gene3D" id="3.20.20.140">
    <property type="entry name" value="Metal-dependent hydrolases"/>
    <property type="match status" value="1"/>
</dbReference>
<comment type="caution">
    <text evidence="7">The sequence shown here is derived from an EMBL/GenBank/DDBJ whole genome shotgun (WGS) entry which is preliminary data.</text>
</comment>
<evidence type="ECO:0000256" key="3">
    <source>
        <dbReference type="ARBA" id="ARBA00022723"/>
    </source>
</evidence>
<name>A0ABP3VTT8_9BURK</name>
<evidence type="ECO:0000256" key="4">
    <source>
        <dbReference type="ARBA" id="ARBA00022801"/>
    </source>
</evidence>
<comment type="similarity">
    <text evidence="2">Belongs to the metallo-dependent hydrolases superfamily. Adenosine and AMP deaminases family.</text>
</comment>
<dbReference type="NCBIfam" id="TIGR01430">
    <property type="entry name" value="aden_deam"/>
    <property type="match status" value="1"/>
</dbReference>
<evidence type="ECO:0000256" key="1">
    <source>
        <dbReference type="ARBA" id="ARBA00001947"/>
    </source>
</evidence>
<dbReference type="InterPro" id="IPR032466">
    <property type="entry name" value="Metal_Hydrolase"/>
</dbReference>
<feature type="domain" description="Adenosine deaminase" evidence="6">
    <location>
        <begin position="24"/>
        <end position="342"/>
    </location>
</feature>
<dbReference type="SUPFAM" id="SSF51556">
    <property type="entry name" value="Metallo-dependent hydrolases"/>
    <property type="match status" value="1"/>
</dbReference>
<dbReference type="InterPro" id="IPR006330">
    <property type="entry name" value="Ado/ade_deaminase"/>
</dbReference>
<organism evidence="7 8">
    <name type="scientific">Ideonella azotifigens</name>
    <dbReference type="NCBI Taxonomy" id="513160"/>
    <lineage>
        <taxon>Bacteria</taxon>
        <taxon>Pseudomonadati</taxon>
        <taxon>Pseudomonadota</taxon>
        <taxon>Betaproteobacteria</taxon>
        <taxon>Burkholderiales</taxon>
        <taxon>Sphaerotilaceae</taxon>
        <taxon>Ideonella</taxon>
    </lineage>
</organism>
<keyword evidence="8" id="KW-1185">Reference proteome</keyword>
<gene>
    <name evidence="7" type="ORF">GCM10009107_52320</name>
</gene>
<dbReference type="Proteomes" id="UP001500279">
    <property type="component" value="Unassembled WGS sequence"/>
</dbReference>
<dbReference type="EMBL" id="BAAAEW010000042">
    <property type="protein sequence ID" value="GAA0765298.1"/>
    <property type="molecule type" value="Genomic_DNA"/>
</dbReference>
<keyword evidence="3" id="KW-0479">Metal-binding</keyword>
<evidence type="ECO:0000256" key="2">
    <source>
        <dbReference type="ARBA" id="ARBA00006676"/>
    </source>
</evidence>
<dbReference type="InterPro" id="IPR001365">
    <property type="entry name" value="A_deaminase_dom"/>
</dbReference>